<evidence type="ECO:0000259" key="2">
    <source>
        <dbReference type="Pfam" id="PF00440"/>
    </source>
</evidence>
<dbReference type="Pfam" id="PF00440">
    <property type="entry name" value="TetR_N"/>
    <property type="match status" value="1"/>
</dbReference>
<gene>
    <name evidence="3" type="ORF">S12H4_49003</name>
</gene>
<dbReference type="InterPro" id="IPR001647">
    <property type="entry name" value="HTH_TetR"/>
</dbReference>
<dbReference type="SUPFAM" id="SSF48498">
    <property type="entry name" value="Tetracyclin repressor-like, C-terminal domain"/>
    <property type="match status" value="1"/>
</dbReference>
<accession>X1V7R8</accession>
<dbReference type="SUPFAM" id="SSF46689">
    <property type="entry name" value="Homeodomain-like"/>
    <property type="match status" value="1"/>
</dbReference>
<sequence>PDCGIGISKPTFYNYFKNKEQLFNSVMLATYNEFQYEFNQRSKTAGSAVEKLDIFVRTYAWFLDNYPLYKDLYIPGNDLLSRWIKSRWSKELFAEGIETVKGIIEQGQEEGIFQKDVDTEAAALVVYNAIVLLLSHDPNQFRRKNKAPYHLDIDTLLRILGQGLIAPD</sequence>
<feature type="non-terminal residue" evidence="3">
    <location>
        <position position="1"/>
    </location>
</feature>
<keyword evidence="1" id="KW-0238">DNA-binding</keyword>
<dbReference type="EMBL" id="BARW01030688">
    <property type="protein sequence ID" value="GAJ08636.1"/>
    <property type="molecule type" value="Genomic_DNA"/>
</dbReference>
<comment type="caution">
    <text evidence="3">The sequence shown here is derived from an EMBL/GenBank/DDBJ whole genome shotgun (WGS) entry which is preliminary data.</text>
</comment>
<feature type="domain" description="HTH tetR-type" evidence="2">
    <location>
        <begin position="5"/>
        <end position="25"/>
    </location>
</feature>
<evidence type="ECO:0000313" key="3">
    <source>
        <dbReference type="EMBL" id="GAJ08636.1"/>
    </source>
</evidence>
<dbReference type="PANTHER" id="PTHR43479:SF11">
    <property type="entry name" value="ACREF_ENVCD OPERON REPRESSOR-RELATED"/>
    <property type="match status" value="1"/>
</dbReference>
<name>X1V7R8_9ZZZZ</name>
<dbReference type="PANTHER" id="PTHR43479">
    <property type="entry name" value="ACREF/ENVCD OPERON REPRESSOR-RELATED"/>
    <property type="match status" value="1"/>
</dbReference>
<dbReference type="GO" id="GO:0003677">
    <property type="term" value="F:DNA binding"/>
    <property type="evidence" value="ECO:0007669"/>
    <property type="project" value="UniProtKB-KW"/>
</dbReference>
<proteinExistence type="predicted"/>
<dbReference type="InterPro" id="IPR009057">
    <property type="entry name" value="Homeodomain-like_sf"/>
</dbReference>
<dbReference type="InterPro" id="IPR036271">
    <property type="entry name" value="Tet_transcr_reg_TetR-rel_C_sf"/>
</dbReference>
<reference evidence="3" key="1">
    <citation type="journal article" date="2014" name="Front. Microbiol.">
        <title>High frequency of phylogenetically diverse reductive dehalogenase-homologous genes in deep subseafloor sedimentary metagenomes.</title>
        <authorList>
            <person name="Kawai M."/>
            <person name="Futagami T."/>
            <person name="Toyoda A."/>
            <person name="Takaki Y."/>
            <person name="Nishi S."/>
            <person name="Hori S."/>
            <person name="Arai W."/>
            <person name="Tsubouchi T."/>
            <person name="Morono Y."/>
            <person name="Uchiyama I."/>
            <person name="Ito T."/>
            <person name="Fujiyama A."/>
            <person name="Inagaki F."/>
            <person name="Takami H."/>
        </authorList>
    </citation>
    <scope>NUCLEOTIDE SEQUENCE</scope>
    <source>
        <strain evidence="3">Expedition CK06-06</strain>
    </source>
</reference>
<protein>
    <recommendedName>
        <fullName evidence="2">HTH tetR-type domain-containing protein</fullName>
    </recommendedName>
</protein>
<dbReference type="AlphaFoldDB" id="X1V7R8"/>
<dbReference type="InterPro" id="IPR050624">
    <property type="entry name" value="HTH-type_Tx_Regulator"/>
</dbReference>
<evidence type="ECO:0000256" key="1">
    <source>
        <dbReference type="ARBA" id="ARBA00023125"/>
    </source>
</evidence>
<dbReference type="Gene3D" id="1.10.357.10">
    <property type="entry name" value="Tetracycline Repressor, domain 2"/>
    <property type="match status" value="1"/>
</dbReference>
<organism evidence="3">
    <name type="scientific">marine sediment metagenome</name>
    <dbReference type="NCBI Taxonomy" id="412755"/>
    <lineage>
        <taxon>unclassified sequences</taxon>
        <taxon>metagenomes</taxon>
        <taxon>ecological metagenomes</taxon>
    </lineage>
</organism>
<dbReference type="Gene3D" id="1.10.10.60">
    <property type="entry name" value="Homeodomain-like"/>
    <property type="match status" value="1"/>
</dbReference>